<dbReference type="Proteomes" id="UP000430222">
    <property type="component" value="Unassembled WGS sequence"/>
</dbReference>
<keyword evidence="2" id="KW-1185">Reference proteome</keyword>
<evidence type="ECO:0000313" key="1">
    <source>
        <dbReference type="EMBL" id="MSV25594.1"/>
    </source>
</evidence>
<dbReference type="Gene3D" id="3.40.50.10770">
    <property type="entry name" value="Hypothetical protein VC1899 like domain (Restriction endonuclease-like)"/>
    <property type="match status" value="1"/>
</dbReference>
<proteinExistence type="predicted"/>
<dbReference type="EMBL" id="VUNL01000012">
    <property type="protein sequence ID" value="MSV25594.1"/>
    <property type="molecule type" value="Genomic_DNA"/>
</dbReference>
<accession>A0A6I2UZS1</accession>
<evidence type="ECO:0008006" key="3">
    <source>
        <dbReference type="Google" id="ProtNLM"/>
    </source>
</evidence>
<name>A0A6I2UZS1_9FIRM</name>
<organism evidence="1 2">
    <name type="scientific">Selenomonas montiformis</name>
    <dbReference type="NCBI Taxonomy" id="2652285"/>
    <lineage>
        <taxon>Bacteria</taxon>
        <taxon>Bacillati</taxon>
        <taxon>Bacillota</taxon>
        <taxon>Negativicutes</taxon>
        <taxon>Selenomonadales</taxon>
        <taxon>Selenomonadaceae</taxon>
        <taxon>Selenomonas</taxon>
    </lineage>
</organism>
<dbReference type="RefSeq" id="WP_154621352.1">
    <property type="nucleotide sequence ID" value="NZ_CBCTNG010000001.1"/>
</dbReference>
<evidence type="ECO:0000313" key="2">
    <source>
        <dbReference type="Proteomes" id="UP000430222"/>
    </source>
</evidence>
<reference evidence="1 2" key="1">
    <citation type="submission" date="2019-08" db="EMBL/GenBank/DDBJ databases">
        <title>In-depth cultivation of the pig gut microbiome towards novel bacterial diversity and tailored functional studies.</title>
        <authorList>
            <person name="Wylensek D."/>
            <person name="Hitch T.C.A."/>
            <person name="Clavel T."/>
        </authorList>
    </citation>
    <scope>NUCLEOTIDE SEQUENCE [LARGE SCALE GENOMIC DNA]</scope>
    <source>
        <strain evidence="2">WCA-380-WT-3B3</strain>
    </source>
</reference>
<dbReference type="AlphaFoldDB" id="A0A6I2UZS1"/>
<protein>
    <recommendedName>
        <fullName evidence="3">CRISPR-associated protein</fullName>
    </recommendedName>
</protein>
<sequence>MISLEEKIGIWKGMPQDTPEQQLWADNYYDEELMPLALKRFAQRYGRRPLPEYYGMILLLGADWSEVAFQVGLLSPQNIHVICTKDHMTQYRQLVNALQLEEESCLCTTISPGDMASLYRVMKKQHDIWDSVGKSAVDITGGTSESSVAAAMAAAVFGMDVYQLEMLYAPDVVRHEPGTEHMLQIPLPESVLGD</sequence>
<gene>
    <name evidence="1" type="ORF">FYJ78_10545</name>
</gene>
<comment type="caution">
    <text evidence="1">The sequence shown here is derived from an EMBL/GenBank/DDBJ whole genome shotgun (WGS) entry which is preliminary data.</text>
</comment>